<accession>W4FB65</accession>
<dbReference type="RefSeq" id="XP_009846475.1">
    <property type="nucleotide sequence ID" value="XM_009848173.1"/>
</dbReference>
<proteinExistence type="predicted"/>
<dbReference type="Gene3D" id="3.30.420.10">
    <property type="entry name" value="Ribonuclease H-like superfamily/Ribonuclease H"/>
    <property type="match status" value="1"/>
</dbReference>
<protein>
    <submittedName>
        <fullName evidence="1">Uncharacterized protein</fullName>
    </submittedName>
</protein>
<dbReference type="InterPro" id="IPR036397">
    <property type="entry name" value="RNaseH_sf"/>
</dbReference>
<reference evidence="1" key="1">
    <citation type="submission" date="2013-12" db="EMBL/GenBank/DDBJ databases">
        <title>The Genome Sequence of Aphanomyces astaci APO3.</title>
        <authorList>
            <consortium name="The Broad Institute Genomics Platform"/>
            <person name="Russ C."/>
            <person name="Tyler B."/>
            <person name="van West P."/>
            <person name="Dieguez-Uribeondo J."/>
            <person name="Young S.K."/>
            <person name="Zeng Q."/>
            <person name="Gargeya S."/>
            <person name="Fitzgerald M."/>
            <person name="Abouelleil A."/>
            <person name="Alvarado L."/>
            <person name="Chapman S.B."/>
            <person name="Gainer-Dewar J."/>
            <person name="Goldberg J."/>
            <person name="Griggs A."/>
            <person name="Gujja S."/>
            <person name="Hansen M."/>
            <person name="Howarth C."/>
            <person name="Imamovic A."/>
            <person name="Ireland A."/>
            <person name="Larimer J."/>
            <person name="McCowan C."/>
            <person name="Murphy C."/>
            <person name="Pearson M."/>
            <person name="Poon T.W."/>
            <person name="Priest M."/>
            <person name="Roberts A."/>
            <person name="Saif S."/>
            <person name="Shea T."/>
            <person name="Sykes S."/>
            <person name="Wortman J."/>
            <person name="Nusbaum C."/>
            <person name="Birren B."/>
        </authorList>
    </citation>
    <scope>NUCLEOTIDE SEQUENCE [LARGE SCALE GENOMIC DNA]</scope>
    <source>
        <strain evidence="1">APO3</strain>
    </source>
</reference>
<sequence length="287" mass="32401">MARYQAHKLERWGWCCSRSLTLSGACPVKTVCGNDLLSRWDTAQAQVSTKSVRCLLAMTQQVVMKRGETPPTGVAWNEDKNLFLDKEDRIWIPPSATDLQQRHPRSRCQDQACIHCLSIYGSVVPHPLGSALHAEKPQELNQFDWLSMPTATNRWQKILAIKDDMSGIVQLWPCETSDAATTSNGLLNWFMTFGYLEVCQHRDQEGHRLRLAQLHVQEAHVRAASQSGCDKRQEKLAIGDFVHVGQVSRQGNKLSLHCGRDVTEELVDHNAFDNEGFRVAKLGDVRE</sequence>
<dbReference type="GeneID" id="20821013"/>
<dbReference type="SUPFAM" id="SSF53098">
    <property type="entry name" value="Ribonuclease H-like"/>
    <property type="match status" value="1"/>
</dbReference>
<organism evidence="1">
    <name type="scientific">Aphanomyces astaci</name>
    <name type="common">Crayfish plague agent</name>
    <dbReference type="NCBI Taxonomy" id="112090"/>
    <lineage>
        <taxon>Eukaryota</taxon>
        <taxon>Sar</taxon>
        <taxon>Stramenopiles</taxon>
        <taxon>Oomycota</taxon>
        <taxon>Saprolegniomycetes</taxon>
        <taxon>Saprolegniales</taxon>
        <taxon>Verrucalvaceae</taxon>
        <taxon>Aphanomyces</taxon>
    </lineage>
</organism>
<dbReference type="AlphaFoldDB" id="W4FB65"/>
<dbReference type="InterPro" id="IPR012337">
    <property type="entry name" value="RNaseH-like_sf"/>
</dbReference>
<dbReference type="VEuPathDB" id="FungiDB:H257_19017"/>
<dbReference type="EMBL" id="KI913424">
    <property type="protein sequence ID" value="ETV64041.1"/>
    <property type="molecule type" value="Genomic_DNA"/>
</dbReference>
<gene>
    <name evidence="1" type="ORF">H257_19017</name>
</gene>
<name>W4FB65_APHAT</name>
<evidence type="ECO:0000313" key="1">
    <source>
        <dbReference type="EMBL" id="ETV64041.1"/>
    </source>
</evidence>
<dbReference type="STRING" id="112090.W4FB65"/>
<dbReference type="GO" id="GO:0003676">
    <property type="term" value="F:nucleic acid binding"/>
    <property type="evidence" value="ECO:0007669"/>
    <property type="project" value="InterPro"/>
</dbReference>